<protein>
    <recommendedName>
        <fullName evidence="5">UDP-glucose/GDP-mannose dehydrogenase C-terminal domain-containing protein</fullName>
    </recommendedName>
</protein>
<dbReference type="GO" id="GO:0051287">
    <property type="term" value="F:NAD binding"/>
    <property type="evidence" value="ECO:0007669"/>
    <property type="project" value="InterPro"/>
</dbReference>
<evidence type="ECO:0008006" key="5">
    <source>
        <dbReference type="Google" id="ProtNLM"/>
    </source>
</evidence>
<evidence type="ECO:0000259" key="3">
    <source>
        <dbReference type="Pfam" id="PF03720"/>
    </source>
</evidence>
<dbReference type="AlphaFoldDB" id="A0A383CLM1"/>
<dbReference type="Gene3D" id="3.40.50.720">
    <property type="entry name" value="NAD(P)-binding Rossmann-like Domain"/>
    <property type="match status" value="2"/>
</dbReference>
<dbReference type="PIRSF" id="PIRSF000124">
    <property type="entry name" value="UDPglc_GDPman_dh"/>
    <property type="match status" value="1"/>
</dbReference>
<accession>A0A383CLM1</accession>
<dbReference type="InterPro" id="IPR028359">
    <property type="entry name" value="UDP_ManNAc/GlcNAc_DH"/>
</dbReference>
<sequence length="240" mass="27550">TVYPGLTNDVCIPLIEKKNNLKEGRDFYVGYSPERVNPGDKSHSLKNINKILAYPHNYLKKELINLYSSISKKIIFSNNIRETEIAKVIENIQRDVNIGLINEVYLVCKKLNLNFNNVINLASSKWNFIKFNPGLVGGHCLPVDPYYFSFISKKNKFNTKITLAGRAINNLMATIVKKEIIKKLEKIDPKKNKKILFCGLTYKKNVADLRNSLSLKIFQDLRKKNKKIKGYDPILNNTIS</sequence>
<dbReference type="SUPFAM" id="SSF48179">
    <property type="entry name" value="6-phosphogluconate dehydrogenase C-terminal domain-like"/>
    <property type="match status" value="1"/>
</dbReference>
<dbReference type="InterPro" id="IPR014026">
    <property type="entry name" value="UDP-Glc/GDP-Man_DH_dimer"/>
</dbReference>
<feature type="domain" description="UDP-glucose/GDP-mannose dehydrogenase C-terminal" evidence="3">
    <location>
        <begin position="197"/>
        <end position="236"/>
    </location>
</feature>
<dbReference type="InterPro" id="IPR008927">
    <property type="entry name" value="6-PGluconate_DH-like_C_sf"/>
</dbReference>
<name>A0A383CLM1_9ZZZZ</name>
<feature type="non-terminal residue" evidence="4">
    <location>
        <position position="1"/>
    </location>
</feature>
<feature type="domain" description="UDP-glucose/GDP-mannose dehydrogenase dimerisation" evidence="2">
    <location>
        <begin position="82"/>
        <end position="170"/>
    </location>
</feature>
<dbReference type="GO" id="GO:0000271">
    <property type="term" value="P:polysaccharide biosynthetic process"/>
    <property type="evidence" value="ECO:0007669"/>
    <property type="project" value="InterPro"/>
</dbReference>
<dbReference type="SUPFAM" id="SSF51735">
    <property type="entry name" value="NAD(P)-binding Rossmann-fold domains"/>
    <property type="match status" value="1"/>
</dbReference>
<evidence type="ECO:0000259" key="2">
    <source>
        <dbReference type="Pfam" id="PF00984"/>
    </source>
</evidence>
<dbReference type="GO" id="GO:0016628">
    <property type="term" value="F:oxidoreductase activity, acting on the CH-CH group of donors, NAD or NADP as acceptor"/>
    <property type="evidence" value="ECO:0007669"/>
    <property type="project" value="InterPro"/>
</dbReference>
<dbReference type="InterPro" id="IPR036220">
    <property type="entry name" value="UDP-Glc/GDP-Man_DH_C_sf"/>
</dbReference>
<dbReference type="NCBIfam" id="TIGR03026">
    <property type="entry name" value="NDP-sugDHase"/>
    <property type="match status" value="1"/>
</dbReference>
<dbReference type="GO" id="GO:0016616">
    <property type="term" value="F:oxidoreductase activity, acting on the CH-OH group of donors, NAD or NADP as acceptor"/>
    <property type="evidence" value="ECO:0007669"/>
    <property type="project" value="InterPro"/>
</dbReference>
<evidence type="ECO:0000313" key="4">
    <source>
        <dbReference type="EMBL" id="SVE33034.1"/>
    </source>
</evidence>
<dbReference type="PANTHER" id="PTHR43491:SF2">
    <property type="entry name" value="UDP-N-ACETYL-D-MANNOSAMINE DEHYDROGENASE"/>
    <property type="match status" value="1"/>
</dbReference>
<comment type="similarity">
    <text evidence="1">Belongs to the UDP-glucose/GDP-mannose dehydrogenase family.</text>
</comment>
<dbReference type="InterPro" id="IPR036291">
    <property type="entry name" value="NAD(P)-bd_dom_sf"/>
</dbReference>
<dbReference type="InterPro" id="IPR017476">
    <property type="entry name" value="UDP-Glc/GDP-Man"/>
</dbReference>
<dbReference type="EMBL" id="UINC01209839">
    <property type="protein sequence ID" value="SVE33034.1"/>
    <property type="molecule type" value="Genomic_DNA"/>
</dbReference>
<dbReference type="InterPro" id="IPR014027">
    <property type="entry name" value="UDP-Glc/GDP-Man_DH_C"/>
</dbReference>
<dbReference type="Pfam" id="PF03720">
    <property type="entry name" value="UDPG_MGDP_dh_C"/>
    <property type="match status" value="1"/>
</dbReference>
<gene>
    <name evidence="4" type="ORF">METZ01_LOCUS485888</name>
</gene>
<organism evidence="4">
    <name type="scientific">marine metagenome</name>
    <dbReference type="NCBI Taxonomy" id="408172"/>
    <lineage>
        <taxon>unclassified sequences</taxon>
        <taxon>metagenomes</taxon>
        <taxon>ecological metagenomes</taxon>
    </lineage>
</organism>
<feature type="non-terminal residue" evidence="4">
    <location>
        <position position="240"/>
    </location>
</feature>
<proteinExistence type="inferred from homology"/>
<evidence type="ECO:0000256" key="1">
    <source>
        <dbReference type="ARBA" id="ARBA00006601"/>
    </source>
</evidence>
<dbReference type="PANTHER" id="PTHR43491">
    <property type="entry name" value="UDP-N-ACETYL-D-MANNOSAMINE DEHYDROGENASE"/>
    <property type="match status" value="1"/>
</dbReference>
<reference evidence="4" key="1">
    <citation type="submission" date="2018-05" db="EMBL/GenBank/DDBJ databases">
        <authorList>
            <person name="Lanie J.A."/>
            <person name="Ng W.-L."/>
            <person name="Kazmierczak K.M."/>
            <person name="Andrzejewski T.M."/>
            <person name="Davidsen T.M."/>
            <person name="Wayne K.J."/>
            <person name="Tettelin H."/>
            <person name="Glass J.I."/>
            <person name="Rusch D."/>
            <person name="Podicherti R."/>
            <person name="Tsui H.-C.T."/>
            <person name="Winkler M.E."/>
        </authorList>
    </citation>
    <scope>NUCLEOTIDE SEQUENCE</scope>
</reference>
<dbReference type="SUPFAM" id="SSF52413">
    <property type="entry name" value="UDP-glucose/GDP-mannose dehydrogenase C-terminal domain"/>
    <property type="match status" value="1"/>
</dbReference>
<dbReference type="Pfam" id="PF00984">
    <property type="entry name" value="UDPG_MGDP_dh"/>
    <property type="match status" value="1"/>
</dbReference>
<dbReference type="PIRSF" id="PIRSF500136">
    <property type="entry name" value="UDP_ManNAc_DH"/>
    <property type="match status" value="1"/>
</dbReference>